<dbReference type="Pfam" id="PF08808">
    <property type="entry name" value="RES"/>
    <property type="match status" value="1"/>
</dbReference>
<evidence type="ECO:0000313" key="2">
    <source>
        <dbReference type="EMBL" id="QNN63113.1"/>
    </source>
</evidence>
<gene>
    <name evidence="2" type="ORF">H9L06_01705</name>
</gene>
<dbReference type="InterPro" id="IPR014914">
    <property type="entry name" value="RES_dom"/>
</dbReference>
<dbReference type="RefSeq" id="WP_187555581.1">
    <property type="nucleotide sequence ID" value="NZ_CP060716.1"/>
</dbReference>
<keyword evidence="3" id="KW-1185">Reference proteome</keyword>
<dbReference type="Proteomes" id="UP000515934">
    <property type="component" value="Chromosome"/>
</dbReference>
<reference evidence="2 3" key="1">
    <citation type="submission" date="2020-08" db="EMBL/GenBank/DDBJ databases">
        <title>Genome sequence of Leucobacter denitrificans KACC 14055T.</title>
        <authorList>
            <person name="Hyun D.-W."/>
            <person name="Bae J.-W."/>
        </authorList>
    </citation>
    <scope>NUCLEOTIDE SEQUENCE [LARGE SCALE GENOMIC DNA]</scope>
    <source>
        <strain evidence="2 3">KACC 14055</strain>
    </source>
</reference>
<feature type="domain" description="RES" evidence="1">
    <location>
        <begin position="25"/>
        <end position="166"/>
    </location>
</feature>
<accession>A0A7G9S5I8</accession>
<dbReference type="SMART" id="SM00953">
    <property type="entry name" value="RES"/>
    <property type="match status" value="1"/>
</dbReference>
<proteinExistence type="predicted"/>
<evidence type="ECO:0000313" key="3">
    <source>
        <dbReference type="Proteomes" id="UP000515934"/>
    </source>
</evidence>
<organism evidence="2 3">
    <name type="scientific">Leucobacter denitrificans</name>
    <dbReference type="NCBI Taxonomy" id="683042"/>
    <lineage>
        <taxon>Bacteria</taxon>
        <taxon>Bacillati</taxon>
        <taxon>Actinomycetota</taxon>
        <taxon>Actinomycetes</taxon>
        <taxon>Micrococcales</taxon>
        <taxon>Microbacteriaceae</taxon>
        <taxon>Leucobacter</taxon>
    </lineage>
</organism>
<sequence>MTGETLRLYRCYPRISGARTGKPGHWSYVPRPQFHGRWDNSDLYDSWYFSKSQVGAVAESFYNKREWIPEVFLTPAGTPRAIAEFTYSGGSLLDLDDAETLMGLGIRPSEVVVQDLSKTQQLAQRVFETRASDCGGLSWWSAQMPSESSVMLWAEDGAPPAGLKLSGIQSLSLEHPAVIEAAARLYRPLGA</sequence>
<evidence type="ECO:0000259" key="1">
    <source>
        <dbReference type="SMART" id="SM00953"/>
    </source>
</evidence>
<dbReference type="AlphaFoldDB" id="A0A7G9S5I8"/>
<name>A0A7G9S5I8_9MICO</name>
<dbReference type="KEGG" id="ldn:H9L06_01705"/>
<protein>
    <submittedName>
        <fullName evidence="2">RES family NAD+ phosphorylase</fullName>
    </submittedName>
</protein>
<dbReference type="EMBL" id="CP060716">
    <property type="protein sequence ID" value="QNN63113.1"/>
    <property type="molecule type" value="Genomic_DNA"/>
</dbReference>